<sequence>MDDVLFSGIFRDAIKPLLLPMGLYNMFATCKYYAKNITYQDFKIQVIKEINRRLREIYGKNYVETKQKLKRSGAIIVGSFITQCVLGEYWDSNVDICVAINANKFLPKNFELFCYPETKDSYGLTIPPPLDHPDTERIGLKELRTFFIKNRFKVKLMGIDTNNILDHVKYHYHYNICKIIYQFKHIDSDSNDLSTNNLQIYNLDDIVHRRTNICANAPLHGDHFKKYYVRGFNFYLADDKEKKILSTSDLHEIMCLSMPINVTKIDYQTKSESIFPTRKIRAYDYVYTYTIIKNEICCYHGNPSSGIIRLYKIHKVKIPDNLVLKNCRQCSSCFTELLFPNQKHLHSNLGVFILTEI</sequence>
<dbReference type="EMBL" id="MN739368">
    <property type="protein sequence ID" value="QHT01292.1"/>
    <property type="molecule type" value="Genomic_DNA"/>
</dbReference>
<protein>
    <submittedName>
        <fullName evidence="1">Uncharacterized protein</fullName>
    </submittedName>
</protein>
<proteinExistence type="predicted"/>
<accession>A0A6C0CB06</accession>
<reference evidence="1" key="1">
    <citation type="journal article" date="2020" name="Nature">
        <title>Giant virus diversity and host interactions through global metagenomics.</title>
        <authorList>
            <person name="Schulz F."/>
            <person name="Roux S."/>
            <person name="Paez-Espino D."/>
            <person name="Jungbluth S."/>
            <person name="Walsh D.A."/>
            <person name="Denef V.J."/>
            <person name="McMahon K.D."/>
            <person name="Konstantinidis K.T."/>
            <person name="Eloe-Fadrosh E.A."/>
            <person name="Kyrpides N.C."/>
            <person name="Woyke T."/>
        </authorList>
    </citation>
    <scope>NUCLEOTIDE SEQUENCE</scope>
    <source>
        <strain evidence="1">GVMAG-M-3300020192-26</strain>
    </source>
</reference>
<name>A0A6C0CB06_9ZZZZ</name>
<evidence type="ECO:0000313" key="1">
    <source>
        <dbReference type="EMBL" id="QHT01292.1"/>
    </source>
</evidence>
<dbReference type="AlphaFoldDB" id="A0A6C0CB06"/>
<organism evidence="1">
    <name type="scientific">viral metagenome</name>
    <dbReference type="NCBI Taxonomy" id="1070528"/>
    <lineage>
        <taxon>unclassified sequences</taxon>
        <taxon>metagenomes</taxon>
        <taxon>organismal metagenomes</taxon>
    </lineage>
</organism>